<gene>
    <name evidence="1" type="ORF">J2Z66_004635</name>
</gene>
<dbReference type="EMBL" id="JAGGLB010000016">
    <property type="protein sequence ID" value="MBP1993018.1"/>
    <property type="molecule type" value="Genomic_DNA"/>
</dbReference>
<organism evidence="1 2">
    <name type="scientific">Paenibacillus eucommiae</name>
    <dbReference type="NCBI Taxonomy" id="1355755"/>
    <lineage>
        <taxon>Bacteria</taxon>
        <taxon>Bacillati</taxon>
        <taxon>Bacillota</taxon>
        <taxon>Bacilli</taxon>
        <taxon>Bacillales</taxon>
        <taxon>Paenibacillaceae</taxon>
        <taxon>Paenibacillus</taxon>
    </lineage>
</organism>
<evidence type="ECO:0000313" key="1">
    <source>
        <dbReference type="EMBL" id="MBP1993018.1"/>
    </source>
</evidence>
<comment type="caution">
    <text evidence="1">The sequence shown here is derived from an EMBL/GenBank/DDBJ whole genome shotgun (WGS) entry which is preliminary data.</text>
</comment>
<proteinExistence type="predicted"/>
<sequence>MDITKLSFVHQSLLNVATIRRRDAAFLSNYRGLLTYWRRVEYNYILSTGKYKYNSPVSSLGL</sequence>
<protein>
    <submittedName>
        <fullName evidence="1">Uncharacterized protein</fullName>
    </submittedName>
</protein>
<evidence type="ECO:0000313" key="2">
    <source>
        <dbReference type="Proteomes" id="UP001519287"/>
    </source>
</evidence>
<keyword evidence="2" id="KW-1185">Reference proteome</keyword>
<name>A0ABS4IZJ9_9BACL</name>
<dbReference type="Proteomes" id="UP001519287">
    <property type="component" value="Unassembled WGS sequence"/>
</dbReference>
<accession>A0ABS4IZJ9</accession>
<reference evidence="1 2" key="1">
    <citation type="submission" date="2021-03" db="EMBL/GenBank/DDBJ databases">
        <title>Genomic Encyclopedia of Type Strains, Phase IV (KMG-IV): sequencing the most valuable type-strain genomes for metagenomic binning, comparative biology and taxonomic classification.</title>
        <authorList>
            <person name="Goeker M."/>
        </authorList>
    </citation>
    <scope>NUCLEOTIDE SEQUENCE [LARGE SCALE GENOMIC DNA]</scope>
    <source>
        <strain evidence="1 2">DSM 26048</strain>
    </source>
</reference>